<dbReference type="EMBL" id="UGQQ01000001">
    <property type="protein sequence ID" value="STZ53457.1"/>
    <property type="molecule type" value="Genomic_DNA"/>
</dbReference>
<dbReference type="AlphaFoldDB" id="A0A378SZV9"/>
<accession>A0A378SZV9</accession>
<sequence length="201" mass="20577">MGTNSSSPPTPISGYQGNDGKVYIAAGAFDRSQSASMYRVDPADVTDLSAWQPYNPVDNPCGPAGQPATATITPPGRNWGEISFREVDGKRVLSGTNFHSGDGDTNVPAVEVHVGDIPTTVVSPGAPPTVVMSNGANSPSYRPPMAVTFCPAPLSTISASSAASGSNPTTVQCITTSKTSASTSHPDIGEIPVLTFAIGRI</sequence>
<reference evidence="1 2" key="1">
    <citation type="submission" date="2018-06" db="EMBL/GenBank/DDBJ databases">
        <authorList>
            <consortium name="Pathogen Informatics"/>
            <person name="Doyle S."/>
        </authorList>
    </citation>
    <scope>NUCLEOTIDE SEQUENCE [LARGE SCALE GENOMIC DNA]</scope>
    <source>
        <strain evidence="1 2">NCTC4524</strain>
    </source>
</reference>
<evidence type="ECO:0000313" key="1">
    <source>
        <dbReference type="EMBL" id="STZ53457.1"/>
    </source>
</evidence>
<gene>
    <name evidence="1" type="ORF">NCTC4524_01076</name>
</gene>
<name>A0A378SZV9_9MYCO</name>
<organism evidence="1 2">
    <name type="scientific">Mycolicibacterium senegalense</name>
    <dbReference type="NCBI Taxonomy" id="1796"/>
    <lineage>
        <taxon>Bacteria</taxon>
        <taxon>Bacillati</taxon>
        <taxon>Actinomycetota</taxon>
        <taxon>Actinomycetes</taxon>
        <taxon>Mycobacteriales</taxon>
        <taxon>Mycobacteriaceae</taxon>
        <taxon>Mycolicibacterium</taxon>
    </lineage>
</organism>
<evidence type="ECO:0000313" key="2">
    <source>
        <dbReference type="Proteomes" id="UP000254945"/>
    </source>
</evidence>
<protein>
    <submittedName>
        <fullName evidence="1">Uncharacterized protein</fullName>
    </submittedName>
</protein>
<proteinExistence type="predicted"/>
<dbReference type="Proteomes" id="UP000254945">
    <property type="component" value="Unassembled WGS sequence"/>
</dbReference>